<dbReference type="AlphaFoldDB" id="W1YJH2"/>
<accession>W1YJH2</accession>
<dbReference type="EMBL" id="AZMM01004183">
    <property type="protein sequence ID" value="ETJ41865.1"/>
    <property type="molecule type" value="Genomic_DNA"/>
</dbReference>
<organism evidence="1">
    <name type="scientific">human gut metagenome</name>
    <dbReference type="NCBI Taxonomy" id="408170"/>
    <lineage>
        <taxon>unclassified sequences</taxon>
        <taxon>metagenomes</taxon>
        <taxon>organismal metagenomes</taxon>
    </lineage>
</organism>
<evidence type="ECO:0000313" key="1">
    <source>
        <dbReference type="EMBL" id="ETJ41865.1"/>
    </source>
</evidence>
<reference evidence="1" key="1">
    <citation type="submission" date="2013-12" db="EMBL/GenBank/DDBJ databases">
        <title>A Varibaculum cambriense genome reconstructed from a premature infant gut community with otherwise low bacterial novelty that shifts toward anaerobic metabolism during the third week of life.</title>
        <authorList>
            <person name="Brown C.T."/>
            <person name="Sharon I."/>
            <person name="Thomas B.C."/>
            <person name="Castelle C.J."/>
            <person name="Morowitz M.J."/>
            <person name="Banfield J.F."/>
        </authorList>
    </citation>
    <scope>NUCLEOTIDE SEQUENCE</scope>
</reference>
<name>W1YJH2_9ZZZZ</name>
<gene>
    <name evidence="1" type="ORF">Q604_UNBC04183G0001</name>
</gene>
<sequence length="63" mass="6964">MARKIMTTMALGVPSEKRARSKEERIPLPYWREPSRAAAEPVIESSALLRAAAFEHAATISLV</sequence>
<proteinExistence type="predicted"/>
<protein>
    <submittedName>
        <fullName evidence="1">Uncharacterized protein</fullName>
    </submittedName>
</protein>
<comment type="caution">
    <text evidence="1">The sequence shown here is derived from an EMBL/GenBank/DDBJ whole genome shotgun (WGS) entry which is preliminary data.</text>
</comment>
<feature type="non-terminal residue" evidence="1">
    <location>
        <position position="63"/>
    </location>
</feature>